<feature type="transmembrane region" description="Helical" evidence="2">
    <location>
        <begin position="135"/>
        <end position="159"/>
    </location>
</feature>
<accession>A0A830HCI5</accession>
<sequence>MSASQLRVPLNCEASAPLNTFVSRSLPCESSHSSNLRGGGGDKDDLVGWLGGDSSLSTVSLETEERAAVVPAGSSSEDNTLASSTPSCGGWGRELSSPSSSVIASIAAAAAPKATTTTATAANSATGLMAPNNNVLTVAATIGATAIAVANVILLAVALPTLRKFNRAIDEARALVAMLRAELPDTLAAVQLTGLEVGEAAEELGELGAEVGYGVRTAMGAARAATATTQSISLALRDQIVPQVQEKVLPVARQAFAERLQANAAEEEYTLPVVKKALVNSSYAMRAAAKVAKGARVAAYLRRVRRDLGPRPPRSPPPL</sequence>
<dbReference type="AlphaFoldDB" id="A0A830HCI5"/>
<keyword evidence="2" id="KW-0812">Transmembrane</keyword>
<evidence type="ECO:0000256" key="1">
    <source>
        <dbReference type="SAM" id="MobiDB-lite"/>
    </source>
</evidence>
<feature type="compositionally biased region" description="Polar residues" evidence="1">
    <location>
        <begin position="73"/>
        <end position="87"/>
    </location>
</feature>
<proteinExistence type="predicted"/>
<dbReference type="Proteomes" id="UP000660262">
    <property type="component" value="Unassembled WGS sequence"/>
</dbReference>
<dbReference type="EMBL" id="BNJQ01000009">
    <property type="protein sequence ID" value="GHP05076.1"/>
    <property type="molecule type" value="Genomic_DNA"/>
</dbReference>
<protein>
    <submittedName>
        <fullName evidence="3">Uncharacterized protein</fullName>
    </submittedName>
</protein>
<keyword evidence="2" id="KW-0472">Membrane</keyword>
<evidence type="ECO:0000313" key="3">
    <source>
        <dbReference type="EMBL" id="GHP05076.1"/>
    </source>
</evidence>
<feature type="region of interest" description="Disordered" evidence="1">
    <location>
        <begin position="70"/>
        <end position="90"/>
    </location>
</feature>
<comment type="caution">
    <text evidence="3">The sequence shown here is derived from an EMBL/GenBank/DDBJ whole genome shotgun (WGS) entry which is preliminary data.</text>
</comment>
<keyword evidence="4" id="KW-1185">Reference proteome</keyword>
<evidence type="ECO:0000256" key="2">
    <source>
        <dbReference type="SAM" id="Phobius"/>
    </source>
</evidence>
<gene>
    <name evidence="3" type="ORF">PPROV_000382800</name>
</gene>
<dbReference type="PANTHER" id="PTHR33825">
    <property type="entry name" value="CHITINASE-LIKE PROTEIN"/>
    <property type="match status" value="1"/>
</dbReference>
<keyword evidence="2" id="KW-1133">Transmembrane helix</keyword>
<name>A0A830HCI5_9CHLO</name>
<evidence type="ECO:0000313" key="4">
    <source>
        <dbReference type="Proteomes" id="UP000660262"/>
    </source>
</evidence>
<reference evidence="3" key="1">
    <citation type="submission" date="2020-10" db="EMBL/GenBank/DDBJ databases">
        <title>Unveiling of a novel bifunctional photoreceptor, Dualchrome1, isolated from a cosmopolitan green alga.</title>
        <authorList>
            <person name="Suzuki S."/>
            <person name="Kawachi M."/>
        </authorList>
    </citation>
    <scope>NUCLEOTIDE SEQUENCE</scope>
    <source>
        <strain evidence="3">NIES 2893</strain>
    </source>
</reference>
<dbReference type="PANTHER" id="PTHR33825:SF5">
    <property type="entry name" value="TRANSMEMBRANE PROTEIN"/>
    <property type="match status" value="1"/>
</dbReference>
<organism evidence="3 4">
    <name type="scientific">Pycnococcus provasolii</name>
    <dbReference type="NCBI Taxonomy" id="41880"/>
    <lineage>
        <taxon>Eukaryota</taxon>
        <taxon>Viridiplantae</taxon>
        <taxon>Chlorophyta</taxon>
        <taxon>Pseudoscourfieldiophyceae</taxon>
        <taxon>Pseudoscourfieldiales</taxon>
        <taxon>Pycnococcaceae</taxon>
        <taxon>Pycnococcus</taxon>
    </lineage>
</organism>